<dbReference type="Proteomes" id="UP000703269">
    <property type="component" value="Unassembled WGS sequence"/>
</dbReference>
<evidence type="ECO:0000313" key="3">
    <source>
        <dbReference type="Proteomes" id="UP000703269"/>
    </source>
</evidence>
<name>A0A9P3LKS6_9APHY</name>
<organism evidence="2 3">
    <name type="scientific">Phanerochaete sordida</name>
    <dbReference type="NCBI Taxonomy" id="48140"/>
    <lineage>
        <taxon>Eukaryota</taxon>
        <taxon>Fungi</taxon>
        <taxon>Dikarya</taxon>
        <taxon>Basidiomycota</taxon>
        <taxon>Agaricomycotina</taxon>
        <taxon>Agaricomycetes</taxon>
        <taxon>Polyporales</taxon>
        <taxon>Phanerochaetaceae</taxon>
        <taxon>Phanerochaete</taxon>
    </lineage>
</organism>
<evidence type="ECO:0000313" key="2">
    <source>
        <dbReference type="EMBL" id="GJE98923.1"/>
    </source>
</evidence>
<feature type="region of interest" description="Disordered" evidence="1">
    <location>
        <begin position="1"/>
        <end position="27"/>
    </location>
</feature>
<protein>
    <submittedName>
        <fullName evidence="2">Uncharacterized protein</fullName>
    </submittedName>
</protein>
<comment type="caution">
    <text evidence="2">The sequence shown here is derived from an EMBL/GenBank/DDBJ whole genome shotgun (WGS) entry which is preliminary data.</text>
</comment>
<evidence type="ECO:0000256" key="1">
    <source>
        <dbReference type="SAM" id="MobiDB-lite"/>
    </source>
</evidence>
<dbReference type="EMBL" id="BPQB01000097">
    <property type="protein sequence ID" value="GJE98923.1"/>
    <property type="molecule type" value="Genomic_DNA"/>
</dbReference>
<sequence>MTIPPLRPPSLPTPLAPPSPPPPRHSSLPHAARLAEYAVVLIRRWLSLVWLYCLHLKLLSPL</sequence>
<dbReference type="AlphaFoldDB" id="A0A9P3LKS6"/>
<proteinExistence type="predicted"/>
<accession>A0A9P3LKS6</accession>
<reference evidence="2 3" key="1">
    <citation type="submission" date="2021-08" db="EMBL/GenBank/DDBJ databases">
        <title>Draft Genome Sequence of Phanerochaete sordida strain YK-624.</title>
        <authorList>
            <person name="Mori T."/>
            <person name="Dohra H."/>
            <person name="Suzuki T."/>
            <person name="Kawagishi H."/>
            <person name="Hirai H."/>
        </authorList>
    </citation>
    <scope>NUCLEOTIDE SEQUENCE [LARGE SCALE GENOMIC DNA]</scope>
    <source>
        <strain evidence="2 3">YK-624</strain>
    </source>
</reference>
<gene>
    <name evidence="2" type="ORF">PsYK624_151600</name>
</gene>
<feature type="compositionally biased region" description="Pro residues" evidence="1">
    <location>
        <begin position="1"/>
        <end position="24"/>
    </location>
</feature>
<keyword evidence="3" id="KW-1185">Reference proteome</keyword>